<evidence type="ECO:0000313" key="2">
    <source>
        <dbReference type="EMBL" id="MFC4201257.1"/>
    </source>
</evidence>
<reference evidence="3" key="1">
    <citation type="journal article" date="2019" name="Int. J. Syst. Evol. Microbiol.">
        <title>The Global Catalogue of Microorganisms (GCM) 10K type strain sequencing project: providing services to taxonomists for standard genome sequencing and annotation.</title>
        <authorList>
            <consortium name="The Broad Institute Genomics Platform"/>
            <consortium name="The Broad Institute Genome Sequencing Center for Infectious Disease"/>
            <person name="Wu L."/>
            <person name="Ma J."/>
        </authorList>
    </citation>
    <scope>NUCLEOTIDE SEQUENCE [LARGE SCALE GENOMIC DNA]</scope>
    <source>
        <strain evidence="3">LMG 24813</strain>
    </source>
</reference>
<evidence type="ECO:0000313" key="3">
    <source>
        <dbReference type="Proteomes" id="UP001595848"/>
    </source>
</evidence>
<name>A0ABV8NYI5_9BURK</name>
<dbReference type="EMBL" id="JBHSBV010000003">
    <property type="protein sequence ID" value="MFC4201257.1"/>
    <property type="molecule type" value="Genomic_DNA"/>
</dbReference>
<dbReference type="RefSeq" id="WP_217963375.1">
    <property type="nucleotide sequence ID" value="NZ_JAHTBN010000002.1"/>
</dbReference>
<keyword evidence="3" id="KW-1185">Reference proteome</keyword>
<sequence>MLSSKTARLGRAPELRRPLRRRTSLFAMAGLPTRIKSHLLQKSRSMPDKLTHKNEPILTFGTSQELEAHMSNASGATKGFWLRLAKAGAPTATIGKEDAIEAALCCGWIDGQLAKFDEYYFLVRMTPRRQASRWSAKNRDTANRLAREGRLRPAGLAEIEEAKADGRWDAAYASQANAEIPQDLAAALASNKTARSFFEALDRANRYAVIYRVNEAKRAETRARRIVNFVEMLARGETIHPSRAPRTSTTVRRSGTIKKSGLGAEKP</sequence>
<feature type="region of interest" description="Disordered" evidence="1">
    <location>
        <begin position="240"/>
        <end position="267"/>
    </location>
</feature>
<proteinExistence type="predicted"/>
<dbReference type="Proteomes" id="UP001595848">
    <property type="component" value="Unassembled WGS sequence"/>
</dbReference>
<protein>
    <submittedName>
        <fullName evidence="2">YdeI family protein</fullName>
    </submittedName>
</protein>
<evidence type="ECO:0000256" key="1">
    <source>
        <dbReference type="SAM" id="MobiDB-lite"/>
    </source>
</evidence>
<gene>
    <name evidence="2" type="ORF">ACFOY1_09850</name>
</gene>
<comment type="caution">
    <text evidence="2">The sequence shown here is derived from an EMBL/GenBank/DDBJ whole genome shotgun (WGS) entry which is preliminary data.</text>
</comment>
<accession>A0ABV8NYI5</accession>
<dbReference type="Pfam" id="PF13376">
    <property type="entry name" value="OmdA"/>
    <property type="match status" value="1"/>
</dbReference>
<organism evidence="2 3">
    <name type="scientific">Candidimonas humi</name>
    <dbReference type="NCBI Taxonomy" id="683355"/>
    <lineage>
        <taxon>Bacteria</taxon>
        <taxon>Pseudomonadati</taxon>
        <taxon>Pseudomonadota</taxon>
        <taxon>Betaproteobacteria</taxon>
        <taxon>Burkholderiales</taxon>
        <taxon>Alcaligenaceae</taxon>
        <taxon>Candidimonas</taxon>
    </lineage>
</organism>